<comment type="similarity">
    <text evidence="2 6">Belongs to the 4-toluene sulfonate uptake permease (TSUP) (TC 2.A.102) family.</text>
</comment>
<feature type="transmembrane region" description="Helical" evidence="6">
    <location>
        <begin position="53"/>
        <end position="73"/>
    </location>
</feature>
<feature type="transmembrane region" description="Helical" evidence="6">
    <location>
        <begin position="85"/>
        <end position="105"/>
    </location>
</feature>
<dbReference type="Proteomes" id="UP000439994">
    <property type="component" value="Unassembled WGS sequence"/>
</dbReference>
<keyword evidence="5 6" id="KW-0472">Membrane</keyword>
<feature type="transmembrane region" description="Helical" evidence="6">
    <location>
        <begin position="253"/>
        <end position="272"/>
    </location>
</feature>
<evidence type="ECO:0000256" key="6">
    <source>
        <dbReference type="RuleBase" id="RU363041"/>
    </source>
</evidence>
<dbReference type="GO" id="GO:0005886">
    <property type="term" value="C:plasma membrane"/>
    <property type="evidence" value="ECO:0007669"/>
    <property type="project" value="UniProtKB-SubCell"/>
</dbReference>
<dbReference type="Pfam" id="PF01925">
    <property type="entry name" value="TauE"/>
    <property type="match status" value="1"/>
</dbReference>
<evidence type="ECO:0000256" key="4">
    <source>
        <dbReference type="ARBA" id="ARBA00022989"/>
    </source>
</evidence>
<dbReference type="PANTHER" id="PTHR43483">
    <property type="entry name" value="MEMBRANE TRANSPORTER PROTEIN HI_0806-RELATED"/>
    <property type="match status" value="1"/>
</dbReference>
<feature type="transmembrane region" description="Helical" evidence="6">
    <location>
        <begin position="149"/>
        <end position="172"/>
    </location>
</feature>
<accession>A0A6N8FB68</accession>
<feature type="transmembrane region" description="Helical" evidence="6">
    <location>
        <begin position="14"/>
        <end position="41"/>
    </location>
</feature>
<dbReference type="EMBL" id="WOCD01000001">
    <property type="protein sequence ID" value="MUH71631.1"/>
    <property type="molecule type" value="Genomic_DNA"/>
</dbReference>
<feature type="transmembrane region" description="Helical" evidence="6">
    <location>
        <begin position="112"/>
        <end position="129"/>
    </location>
</feature>
<dbReference type="PANTHER" id="PTHR43483:SF3">
    <property type="entry name" value="MEMBRANE TRANSPORTER PROTEIN HI_0806-RELATED"/>
    <property type="match status" value="1"/>
</dbReference>
<comment type="caution">
    <text evidence="7">The sequence shown here is derived from an EMBL/GenBank/DDBJ whole genome shotgun (WGS) entry which is preliminary data.</text>
</comment>
<keyword evidence="4 6" id="KW-1133">Transmembrane helix</keyword>
<evidence type="ECO:0000313" key="8">
    <source>
        <dbReference type="Proteomes" id="UP000439994"/>
    </source>
</evidence>
<gene>
    <name evidence="7" type="ORF">GNP35_03405</name>
</gene>
<evidence type="ECO:0000313" key="7">
    <source>
        <dbReference type="EMBL" id="MUH71631.1"/>
    </source>
</evidence>
<feature type="transmembrane region" description="Helical" evidence="6">
    <location>
        <begin position="184"/>
        <end position="209"/>
    </location>
</feature>
<evidence type="ECO:0000256" key="2">
    <source>
        <dbReference type="ARBA" id="ARBA00009142"/>
    </source>
</evidence>
<feature type="transmembrane region" description="Helical" evidence="6">
    <location>
        <begin position="215"/>
        <end position="233"/>
    </location>
</feature>
<keyword evidence="3 6" id="KW-0812">Transmembrane</keyword>
<evidence type="ECO:0000256" key="5">
    <source>
        <dbReference type="ARBA" id="ARBA00023136"/>
    </source>
</evidence>
<dbReference type="AlphaFoldDB" id="A0A6N8FB68"/>
<keyword evidence="8" id="KW-1185">Reference proteome</keyword>
<comment type="subcellular location">
    <subcellularLocation>
        <location evidence="6">Cell membrane</location>
        <topology evidence="6">Multi-pass membrane protein</topology>
    </subcellularLocation>
    <subcellularLocation>
        <location evidence="1">Membrane</location>
        <topology evidence="1">Multi-pass membrane protein</topology>
    </subcellularLocation>
</comment>
<evidence type="ECO:0000256" key="1">
    <source>
        <dbReference type="ARBA" id="ARBA00004141"/>
    </source>
</evidence>
<reference evidence="7 8" key="1">
    <citation type="submission" date="2019-11" db="EMBL/GenBank/DDBJ databases">
        <title>P. haliotis isolates from Z. marina roots.</title>
        <authorList>
            <person name="Cohen M."/>
            <person name="Jospin G."/>
            <person name="Eisen J.A."/>
            <person name="Coil D.A."/>
        </authorList>
    </citation>
    <scope>NUCLEOTIDE SEQUENCE [LARGE SCALE GENOMIC DNA]</scope>
    <source>
        <strain evidence="7 8">UCD-MCMsp1aY</strain>
    </source>
</reference>
<name>A0A6N8FB68_9GAMM</name>
<evidence type="ECO:0000256" key="3">
    <source>
        <dbReference type="ARBA" id="ARBA00022692"/>
    </source>
</evidence>
<dbReference type="InterPro" id="IPR002781">
    <property type="entry name" value="TM_pro_TauE-like"/>
</dbReference>
<protein>
    <recommendedName>
        <fullName evidence="6">Probable membrane transporter protein</fullName>
    </recommendedName>
</protein>
<keyword evidence="6" id="KW-1003">Cell membrane</keyword>
<organism evidence="7 8">
    <name type="scientific">Psychrosphaera haliotis</name>
    <dbReference type="NCBI Taxonomy" id="555083"/>
    <lineage>
        <taxon>Bacteria</taxon>
        <taxon>Pseudomonadati</taxon>
        <taxon>Pseudomonadota</taxon>
        <taxon>Gammaproteobacteria</taxon>
        <taxon>Alteromonadales</taxon>
        <taxon>Pseudoalteromonadaceae</taxon>
        <taxon>Psychrosphaera</taxon>
    </lineage>
</organism>
<proteinExistence type="inferred from homology"/>
<sequence>MGFNVTDLLIFTPILGIIAGFLSGLLGIGGGIVIIPVLLYLLPQLPQVDESNVAIIAIATSLFTICITAFSSGRSHYKNGNVDWLITRPVIVTVGLSAMIASQIAVQLSSAWLTKIFAVLLIILAILMWRGKHDVADEDHEINNTKLGFGGILTGTLAAMAGLGGGAILVPYMTFIGVHVRQAIATAAISGVIVAVFGTIGYLWAGWGWTDSVDFLGYVHWPTALMIMAFSYFSAPWGVKAGQKLQQAQLKKVFAVFMMLVSIKLLLEVLQVW</sequence>